<keyword evidence="2" id="KW-1185">Reference proteome</keyword>
<dbReference type="AlphaFoldDB" id="A0A9N9H0L7"/>
<dbReference type="Proteomes" id="UP000789508">
    <property type="component" value="Unassembled WGS sequence"/>
</dbReference>
<proteinExistence type="predicted"/>
<accession>A0A9N9H0L7</accession>
<evidence type="ECO:0000313" key="2">
    <source>
        <dbReference type="Proteomes" id="UP000789508"/>
    </source>
</evidence>
<protein>
    <submittedName>
        <fullName evidence="1">4811_t:CDS:1</fullName>
    </submittedName>
</protein>
<gene>
    <name evidence="1" type="ORF">ALEPTO_LOCUS9918</name>
</gene>
<evidence type="ECO:0000313" key="1">
    <source>
        <dbReference type="EMBL" id="CAG8647932.1"/>
    </source>
</evidence>
<dbReference type="EMBL" id="CAJVPS010009165">
    <property type="protein sequence ID" value="CAG8647932.1"/>
    <property type="molecule type" value="Genomic_DNA"/>
</dbReference>
<name>A0A9N9H0L7_9GLOM</name>
<reference evidence="1" key="1">
    <citation type="submission" date="2021-06" db="EMBL/GenBank/DDBJ databases">
        <authorList>
            <person name="Kallberg Y."/>
            <person name="Tangrot J."/>
            <person name="Rosling A."/>
        </authorList>
    </citation>
    <scope>NUCLEOTIDE SEQUENCE</scope>
    <source>
        <strain evidence="1">FL130A</strain>
    </source>
</reference>
<comment type="caution">
    <text evidence="1">The sequence shown here is derived from an EMBL/GenBank/DDBJ whole genome shotgun (WGS) entry which is preliminary data.</text>
</comment>
<dbReference type="OrthoDB" id="10580690at2759"/>
<organism evidence="1 2">
    <name type="scientific">Ambispora leptoticha</name>
    <dbReference type="NCBI Taxonomy" id="144679"/>
    <lineage>
        <taxon>Eukaryota</taxon>
        <taxon>Fungi</taxon>
        <taxon>Fungi incertae sedis</taxon>
        <taxon>Mucoromycota</taxon>
        <taxon>Glomeromycotina</taxon>
        <taxon>Glomeromycetes</taxon>
        <taxon>Archaeosporales</taxon>
        <taxon>Ambisporaceae</taxon>
        <taxon>Ambispora</taxon>
    </lineage>
</organism>
<sequence length="174" mass="19808">MIHGATNKLNTSYDNQMFVIDDINRQQTIAWLKSLETPKPITVPKTLLQIPVFTTKKDLSSSSARPCESGKEISSILSETNIQNTPNDNNDRLFDDDENELTPQNDLSDKNLKDLSKNFESLQLSLLEPYSECSDTTTLNDFDDEKEMLDDVVFYASDFLDNFIESKKLNIICI</sequence>